<accession>C3X854</accession>
<proteinExistence type="inferred from homology"/>
<dbReference type="EMBL" id="GG658170">
    <property type="protein sequence ID" value="EEO29380.1"/>
    <property type="molecule type" value="Genomic_DNA"/>
</dbReference>
<dbReference type="InterPro" id="IPR038570">
    <property type="entry name" value="HicA_sf"/>
</dbReference>
<dbReference type="InterPro" id="IPR012933">
    <property type="entry name" value="HicA_mRNA_interferase"/>
</dbReference>
<keyword evidence="4" id="KW-0255">Endonuclease</keyword>
<dbReference type="Proteomes" id="UP000005089">
    <property type="component" value="Unassembled WGS sequence"/>
</dbReference>
<dbReference type="Pfam" id="PF07927">
    <property type="entry name" value="HicA_toxin"/>
    <property type="match status" value="1"/>
</dbReference>
<organism evidence="8 9">
    <name type="scientific">Oxalobacter formigenes OXCC13</name>
    <dbReference type="NCBI Taxonomy" id="556269"/>
    <lineage>
        <taxon>Bacteria</taxon>
        <taxon>Pseudomonadati</taxon>
        <taxon>Pseudomonadota</taxon>
        <taxon>Betaproteobacteria</taxon>
        <taxon>Burkholderiales</taxon>
        <taxon>Oxalobacteraceae</taxon>
        <taxon>Oxalobacter</taxon>
    </lineage>
</organism>
<evidence type="ECO:0000313" key="8">
    <source>
        <dbReference type="EMBL" id="EEO29380.1"/>
    </source>
</evidence>
<comment type="similarity">
    <text evidence="1">Belongs to the HicA mRNA interferase family.</text>
</comment>
<dbReference type="GO" id="GO:0016787">
    <property type="term" value="F:hydrolase activity"/>
    <property type="evidence" value="ECO:0007669"/>
    <property type="project" value="UniProtKB-KW"/>
</dbReference>
<keyword evidence="7" id="KW-0346">Stress response</keyword>
<reference evidence="8 9" key="1">
    <citation type="submission" date="2009-02" db="EMBL/GenBank/DDBJ databases">
        <title>The Genome Sequence of Oxalobacter formigenes OXCC13.</title>
        <authorList>
            <consortium name="The Broad Institute Genome Sequencing Platform"/>
            <person name="Ward D."/>
            <person name="Young S.K."/>
            <person name="Kodira C.D."/>
            <person name="Zeng Q."/>
            <person name="Koehrsen M."/>
            <person name="Alvarado L."/>
            <person name="Berlin A."/>
            <person name="Borenstein D."/>
            <person name="Chen Z."/>
            <person name="Engels R."/>
            <person name="Freedman E."/>
            <person name="Gellesch M."/>
            <person name="Goldberg J."/>
            <person name="Griggs A."/>
            <person name="Gujja S."/>
            <person name="Heiman D."/>
            <person name="Hepburn T."/>
            <person name="Howarth C."/>
            <person name="Jen D."/>
            <person name="Larson L."/>
            <person name="Lewis B."/>
            <person name="Mehta T."/>
            <person name="Park D."/>
            <person name="Pearson M."/>
            <person name="Roberts A."/>
            <person name="Saif S."/>
            <person name="Shea T."/>
            <person name="Shenoy N."/>
            <person name="Sisk P."/>
            <person name="Stolte C."/>
            <person name="Sykes S."/>
            <person name="Walk T."/>
            <person name="White J."/>
            <person name="Yandava C."/>
            <person name="Allison M.J."/>
            <person name="Lander E."/>
            <person name="Nusbaum C."/>
            <person name="Galagan J."/>
            <person name="Birren B."/>
        </authorList>
    </citation>
    <scope>NUCLEOTIDE SEQUENCE [LARGE SCALE GENOMIC DNA]</scope>
    <source>
        <strain evidence="8 9">OXCC13</strain>
    </source>
</reference>
<protein>
    <submittedName>
        <fullName evidence="8">Toxin-antitoxin system, toxin component, HicA family</fullName>
    </submittedName>
</protein>
<dbReference type="AlphaFoldDB" id="C3X854"/>
<evidence type="ECO:0000256" key="7">
    <source>
        <dbReference type="ARBA" id="ARBA00023016"/>
    </source>
</evidence>
<evidence type="ECO:0000313" key="9">
    <source>
        <dbReference type="Proteomes" id="UP000005089"/>
    </source>
</evidence>
<evidence type="ECO:0000256" key="3">
    <source>
        <dbReference type="ARBA" id="ARBA00022722"/>
    </source>
</evidence>
<dbReference type="RefSeq" id="WP_005879794.1">
    <property type="nucleotide sequence ID" value="NZ_CP019430.1"/>
</dbReference>
<evidence type="ECO:0000256" key="4">
    <source>
        <dbReference type="ARBA" id="ARBA00022759"/>
    </source>
</evidence>
<dbReference type="STRING" id="847.BRW83_1843"/>
<dbReference type="OrthoDB" id="308644at2"/>
<dbReference type="SUPFAM" id="SSF54786">
    <property type="entry name" value="YcfA/nrd intein domain"/>
    <property type="match status" value="1"/>
</dbReference>
<name>C3X854_OXAFO</name>
<dbReference type="eggNOG" id="COG1724">
    <property type="taxonomic scope" value="Bacteria"/>
</dbReference>
<keyword evidence="2" id="KW-1277">Toxin-antitoxin system</keyword>
<evidence type="ECO:0000256" key="2">
    <source>
        <dbReference type="ARBA" id="ARBA00022649"/>
    </source>
</evidence>
<evidence type="ECO:0000256" key="6">
    <source>
        <dbReference type="ARBA" id="ARBA00022884"/>
    </source>
</evidence>
<dbReference type="HOGENOM" id="CLU_164851_1_0_4"/>
<gene>
    <name evidence="8" type="ORF">OFBG_00408</name>
</gene>
<dbReference type="GO" id="GO:0004519">
    <property type="term" value="F:endonuclease activity"/>
    <property type="evidence" value="ECO:0007669"/>
    <property type="project" value="UniProtKB-KW"/>
</dbReference>
<keyword evidence="9" id="KW-1185">Reference proteome</keyword>
<dbReference type="GeneID" id="77135680"/>
<evidence type="ECO:0000256" key="1">
    <source>
        <dbReference type="ARBA" id="ARBA00006620"/>
    </source>
</evidence>
<dbReference type="GO" id="GO:0003729">
    <property type="term" value="F:mRNA binding"/>
    <property type="evidence" value="ECO:0007669"/>
    <property type="project" value="InterPro"/>
</dbReference>
<sequence length="81" mass="9659">MNQREKLLAKAKRTPDKLSFEELEKLLKSKGWTFARQKGSHRIWISPENELVPIQSFGKTAKSYQVRRILFIMEREEKPQE</sequence>
<dbReference type="Gene3D" id="3.30.920.30">
    <property type="entry name" value="Hypothetical protein"/>
    <property type="match status" value="1"/>
</dbReference>
<keyword evidence="5" id="KW-0378">Hydrolase</keyword>
<keyword evidence="6" id="KW-0694">RNA-binding</keyword>
<keyword evidence="3" id="KW-0540">Nuclease</keyword>
<evidence type="ECO:0000256" key="5">
    <source>
        <dbReference type="ARBA" id="ARBA00022801"/>
    </source>
</evidence>